<dbReference type="SUPFAM" id="SSF47928">
    <property type="entry name" value="N-terminal domain of the delta subunit of the F1F0-ATP synthase"/>
    <property type="match status" value="1"/>
</dbReference>
<accession>A0A2Z5UUF8</accession>
<keyword evidence="7 8" id="KW-0066">ATP synthesis</keyword>
<comment type="function">
    <text evidence="8">This protein is part of the stalk that links CF(0) to CF(1). It either transmits conformational changes from CF(0) to CF(1) or is implicated in proton conduction.</text>
</comment>
<dbReference type="NCBIfam" id="NF004402">
    <property type="entry name" value="PRK05758.2-2"/>
    <property type="match status" value="1"/>
</dbReference>
<evidence type="ECO:0000313" key="9">
    <source>
        <dbReference type="EMBL" id="BBB14580.1"/>
    </source>
</evidence>
<dbReference type="KEGG" id="rvi:RVIR1_00380"/>
<dbReference type="EMBL" id="AP018005">
    <property type="protein sequence ID" value="BBB14580.1"/>
    <property type="molecule type" value="Genomic_DNA"/>
</dbReference>
<evidence type="ECO:0000256" key="3">
    <source>
        <dbReference type="ARBA" id="ARBA00022781"/>
    </source>
</evidence>
<organism evidence="9 10">
    <name type="scientific">Candidatus Rickettsiella viridis</name>
    <dbReference type="NCBI Taxonomy" id="676208"/>
    <lineage>
        <taxon>Bacteria</taxon>
        <taxon>Pseudomonadati</taxon>
        <taxon>Pseudomonadota</taxon>
        <taxon>Gammaproteobacteria</taxon>
        <taxon>Legionellales</taxon>
        <taxon>Coxiellaceae</taxon>
        <taxon>Rickettsiella</taxon>
    </lineage>
</organism>
<comment type="subcellular location">
    <subcellularLocation>
        <location evidence="8">Cell membrane</location>
        <topology evidence="8">Peripheral membrane protein</topology>
    </subcellularLocation>
    <subcellularLocation>
        <location evidence="1">Membrane</location>
    </subcellularLocation>
</comment>
<gene>
    <name evidence="8 9" type="primary">atpH</name>
    <name evidence="9" type="ORF">RVIR1_00380</name>
</gene>
<reference evidence="9 10" key="1">
    <citation type="submission" date="2017-03" db="EMBL/GenBank/DDBJ databases">
        <title>The genome sequence of Candidatus Rickettsiella viridis.</title>
        <authorList>
            <person name="Nikoh N."/>
            <person name="Tsuchida T."/>
            <person name="Yamaguchi K."/>
            <person name="Maeda T."/>
            <person name="Shigenobu S."/>
            <person name="Fukatsu T."/>
        </authorList>
    </citation>
    <scope>NUCLEOTIDE SEQUENCE [LARGE SCALE GENOMIC DNA]</scope>
    <source>
        <strain evidence="9 10">Ap-RA04</strain>
    </source>
</reference>
<dbReference type="InterPro" id="IPR020781">
    <property type="entry name" value="ATPase_OSCP/d_CS"/>
</dbReference>
<keyword evidence="2 8" id="KW-0813">Transport</keyword>
<comment type="similarity">
    <text evidence="8">Belongs to the ATPase delta chain family.</text>
</comment>
<evidence type="ECO:0000256" key="7">
    <source>
        <dbReference type="ARBA" id="ARBA00023310"/>
    </source>
</evidence>
<dbReference type="GO" id="GO:0046933">
    <property type="term" value="F:proton-transporting ATP synthase activity, rotational mechanism"/>
    <property type="evidence" value="ECO:0007669"/>
    <property type="project" value="UniProtKB-UniRule"/>
</dbReference>
<comment type="function">
    <text evidence="8">F(1)F(0) ATP synthase produces ATP from ADP in the presence of a proton or sodium gradient. F-type ATPases consist of two structural domains, F(1) containing the extramembraneous catalytic core and F(0) containing the membrane proton channel, linked together by a central stalk and a peripheral stalk. During catalysis, ATP synthesis in the catalytic domain of F(1) is coupled via a rotary mechanism of the central stalk subunits to proton translocation.</text>
</comment>
<dbReference type="PROSITE" id="PS00389">
    <property type="entry name" value="ATPASE_DELTA"/>
    <property type="match status" value="1"/>
</dbReference>
<evidence type="ECO:0000256" key="1">
    <source>
        <dbReference type="ARBA" id="ARBA00004370"/>
    </source>
</evidence>
<dbReference type="AlphaFoldDB" id="A0A2Z5UUF8"/>
<evidence type="ECO:0000256" key="8">
    <source>
        <dbReference type="HAMAP-Rule" id="MF_01416"/>
    </source>
</evidence>
<dbReference type="Proteomes" id="UP000282483">
    <property type="component" value="Chromosome"/>
</dbReference>
<evidence type="ECO:0000256" key="5">
    <source>
        <dbReference type="ARBA" id="ARBA00023136"/>
    </source>
</evidence>
<dbReference type="PRINTS" id="PR00125">
    <property type="entry name" value="ATPASEDELTA"/>
</dbReference>
<keyword evidence="5 8" id="KW-0472">Membrane</keyword>
<dbReference type="HAMAP" id="MF_01416">
    <property type="entry name" value="ATP_synth_delta_bact"/>
    <property type="match status" value="1"/>
</dbReference>
<dbReference type="NCBIfam" id="TIGR01145">
    <property type="entry name" value="ATP_synt_delta"/>
    <property type="match status" value="1"/>
</dbReference>
<dbReference type="OrthoDB" id="9816221at2"/>
<dbReference type="GO" id="GO:0005886">
    <property type="term" value="C:plasma membrane"/>
    <property type="evidence" value="ECO:0007669"/>
    <property type="project" value="UniProtKB-SubCell"/>
</dbReference>
<proteinExistence type="inferred from homology"/>
<evidence type="ECO:0000256" key="2">
    <source>
        <dbReference type="ARBA" id="ARBA00022448"/>
    </source>
</evidence>
<evidence type="ECO:0000256" key="6">
    <source>
        <dbReference type="ARBA" id="ARBA00023196"/>
    </source>
</evidence>
<dbReference type="PANTHER" id="PTHR11910">
    <property type="entry name" value="ATP SYNTHASE DELTA CHAIN"/>
    <property type="match status" value="1"/>
</dbReference>
<keyword evidence="4 8" id="KW-0406">Ion transport</keyword>
<evidence type="ECO:0000256" key="4">
    <source>
        <dbReference type="ARBA" id="ARBA00023065"/>
    </source>
</evidence>
<dbReference type="Gene3D" id="1.10.520.20">
    <property type="entry name" value="N-terminal domain of the delta subunit of the F1F0-ATP synthase"/>
    <property type="match status" value="1"/>
</dbReference>
<dbReference type="GO" id="GO:0045259">
    <property type="term" value="C:proton-transporting ATP synthase complex"/>
    <property type="evidence" value="ECO:0007669"/>
    <property type="project" value="UniProtKB-KW"/>
</dbReference>
<dbReference type="Pfam" id="PF00213">
    <property type="entry name" value="OSCP"/>
    <property type="match status" value="1"/>
</dbReference>
<keyword evidence="6 8" id="KW-0139">CF(1)</keyword>
<dbReference type="RefSeq" id="WP_126322111.1">
    <property type="nucleotide sequence ID" value="NZ_AP018005.1"/>
</dbReference>
<keyword evidence="10" id="KW-1185">Reference proteome</keyword>
<sequence>MIHEEGELSGNAAENSSAKSISIARPYAKAAFDYAVEEKGLESWSALLSQATLIVKDKAMQVLLKDPRFDKMAAYECLLAACKGWMFSSGENFLKLIALHQRLLVLPEIEQLFGHYIAERANQMTVQAVSAIHLTETEGLALTAVLEKRLQREVKLDYVVDDSLLGGLVVRVGDLVIDSSVRSKLERLRARLVN</sequence>
<protein>
    <recommendedName>
        <fullName evidence="8">ATP synthase subunit delta</fullName>
    </recommendedName>
    <alternativeName>
        <fullName evidence="8">ATP synthase F(1) sector subunit delta</fullName>
    </alternativeName>
    <alternativeName>
        <fullName evidence="8">F-type ATPase subunit delta</fullName>
        <shortName evidence="8">F-ATPase subunit delta</shortName>
    </alternativeName>
</protein>
<dbReference type="InterPro" id="IPR000711">
    <property type="entry name" value="ATPase_OSCP/dsu"/>
</dbReference>
<evidence type="ECO:0000313" key="10">
    <source>
        <dbReference type="Proteomes" id="UP000282483"/>
    </source>
</evidence>
<keyword evidence="8" id="KW-1003">Cell membrane</keyword>
<dbReference type="InterPro" id="IPR026015">
    <property type="entry name" value="ATP_synth_OSCP/delta_N_sf"/>
</dbReference>
<keyword evidence="3 8" id="KW-0375">Hydrogen ion transport</keyword>
<name>A0A2Z5UUF8_9COXI</name>